<dbReference type="GO" id="GO:0009245">
    <property type="term" value="P:lipid A biosynthetic process"/>
    <property type="evidence" value="ECO:0007669"/>
    <property type="project" value="UniProtKB-UniRule"/>
</dbReference>
<sequence>MHAPEFWRRRGWPSLALTPAALAFGAAGRLRHALAHPATAPVPVLCVGNLVVGGAGKTPLVIELARLLGERGHRPHILTRGYGGALAGPVRVDPAEQDFRAVGDEALLLAAAAPTWVARDRPAGARAAAAAGAELILMDDGLQNPSLAKNLAFIAVDAGYGFGNGRVMPAGPLREPQRRGLERVQAAVLIGEDREGLGAILARRLPVARARLVPDGDAAPWRGRRAVAFAGIGRPQKFFDSLTDLGVDLVAGIGFPDHHAYRRDELADLIAQAERAEAAVVTTAKDWVRLPADLRPRVETLPVRLAWAGAEDQALIERLVLSLLSPS</sequence>
<evidence type="ECO:0000256" key="5">
    <source>
        <dbReference type="ARBA" id="ARBA00022516"/>
    </source>
</evidence>
<evidence type="ECO:0000256" key="10">
    <source>
        <dbReference type="ARBA" id="ARBA00022840"/>
    </source>
</evidence>
<dbReference type="GO" id="GO:0009244">
    <property type="term" value="P:lipopolysaccharide core region biosynthetic process"/>
    <property type="evidence" value="ECO:0007669"/>
    <property type="project" value="TreeGrafter"/>
</dbReference>
<dbReference type="EC" id="2.7.1.130" evidence="3 13"/>
<evidence type="ECO:0000313" key="14">
    <source>
        <dbReference type="EMBL" id="GGF16112.1"/>
    </source>
</evidence>
<evidence type="ECO:0000256" key="12">
    <source>
        <dbReference type="ARBA" id="ARBA00029757"/>
    </source>
</evidence>
<dbReference type="Proteomes" id="UP000646365">
    <property type="component" value="Unassembled WGS sequence"/>
</dbReference>
<dbReference type="PANTHER" id="PTHR42724">
    <property type="entry name" value="TETRAACYLDISACCHARIDE 4'-KINASE"/>
    <property type="match status" value="1"/>
</dbReference>
<keyword evidence="10 13" id="KW-0067">ATP-binding</keyword>
<evidence type="ECO:0000256" key="6">
    <source>
        <dbReference type="ARBA" id="ARBA00022556"/>
    </source>
</evidence>
<evidence type="ECO:0000256" key="7">
    <source>
        <dbReference type="ARBA" id="ARBA00022679"/>
    </source>
</evidence>
<dbReference type="UniPathway" id="UPA00359">
    <property type="reaction ID" value="UER00482"/>
</dbReference>
<comment type="caution">
    <text evidence="14">The sequence shown here is derived from an EMBL/GenBank/DDBJ whole genome shotgun (WGS) entry which is preliminary data.</text>
</comment>
<keyword evidence="8 13" id="KW-0547">Nucleotide-binding</keyword>
<dbReference type="Pfam" id="PF02606">
    <property type="entry name" value="LpxK"/>
    <property type="match status" value="1"/>
</dbReference>
<dbReference type="GO" id="GO:0005524">
    <property type="term" value="F:ATP binding"/>
    <property type="evidence" value="ECO:0007669"/>
    <property type="project" value="UniProtKB-UniRule"/>
</dbReference>
<dbReference type="RefSeq" id="WP_189045642.1">
    <property type="nucleotide sequence ID" value="NZ_BMJQ01000005.1"/>
</dbReference>
<dbReference type="GO" id="GO:0009029">
    <property type="term" value="F:lipid-A 4'-kinase activity"/>
    <property type="evidence" value="ECO:0007669"/>
    <property type="project" value="UniProtKB-UniRule"/>
</dbReference>
<dbReference type="NCBIfam" id="TIGR00682">
    <property type="entry name" value="lpxK"/>
    <property type="match status" value="1"/>
</dbReference>
<dbReference type="SUPFAM" id="SSF52540">
    <property type="entry name" value="P-loop containing nucleoside triphosphate hydrolases"/>
    <property type="match status" value="1"/>
</dbReference>
<dbReference type="InterPro" id="IPR027417">
    <property type="entry name" value="P-loop_NTPase"/>
</dbReference>
<protein>
    <recommendedName>
        <fullName evidence="4 13">Tetraacyldisaccharide 4'-kinase</fullName>
        <ecNumber evidence="3 13">2.7.1.130</ecNumber>
    </recommendedName>
    <alternativeName>
        <fullName evidence="12 13">Lipid A 4'-kinase</fullName>
    </alternativeName>
</protein>
<evidence type="ECO:0000256" key="1">
    <source>
        <dbReference type="ARBA" id="ARBA00002274"/>
    </source>
</evidence>
<accession>A0A8J3E1X6</accession>
<comment type="function">
    <text evidence="1 13">Transfers the gamma-phosphate of ATP to the 4'-position of a tetraacyldisaccharide 1-phosphate intermediate (termed DS-1-P) to form tetraacyldisaccharide 1,4'-bis-phosphate (lipid IVA).</text>
</comment>
<keyword evidence="6 13" id="KW-0441">Lipid A biosynthesis</keyword>
<reference evidence="14" key="1">
    <citation type="journal article" date="2014" name="Int. J. Syst. Evol. Microbiol.">
        <title>Complete genome sequence of Corynebacterium casei LMG S-19264T (=DSM 44701T), isolated from a smear-ripened cheese.</title>
        <authorList>
            <consortium name="US DOE Joint Genome Institute (JGI-PGF)"/>
            <person name="Walter F."/>
            <person name="Albersmeier A."/>
            <person name="Kalinowski J."/>
            <person name="Ruckert C."/>
        </authorList>
    </citation>
    <scope>NUCLEOTIDE SEQUENCE</scope>
    <source>
        <strain evidence="14">CGMCC 1.15725</strain>
    </source>
</reference>
<evidence type="ECO:0000256" key="9">
    <source>
        <dbReference type="ARBA" id="ARBA00022777"/>
    </source>
</evidence>
<evidence type="ECO:0000256" key="3">
    <source>
        <dbReference type="ARBA" id="ARBA00012071"/>
    </source>
</evidence>
<dbReference type="GO" id="GO:0005886">
    <property type="term" value="C:plasma membrane"/>
    <property type="evidence" value="ECO:0007669"/>
    <property type="project" value="TreeGrafter"/>
</dbReference>
<evidence type="ECO:0000256" key="13">
    <source>
        <dbReference type="HAMAP-Rule" id="MF_00409"/>
    </source>
</evidence>
<comment type="similarity">
    <text evidence="13">Belongs to the LpxK family.</text>
</comment>
<keyword evidence="15" id="KW-1185">Reference proteome</keyword>
<dbReference type="EMBL" id="BMJQ01000005">
    <property type="protein sequence ID" value="GGF16112.1"/>
    <property type="molecule type" value="Genomic_DNA"/>
</dbReference>
<dbReference type="AlphaFoldDB" id="A0A8J3E1X6"/>
<organism evidence="14 15">
    <name type="scientific">Aliidongia dinghuensis</name>
    <dbReference type="NCBI Taxonomy" id="1867774"/>
    <lineage>
        <taxon>Bacteria</taxon>
        <taxon>Pseudomonadati</taxon>
        <taxon>Pseudomonadota</taxon>
        <taxon>Alphaproteobacteria</taxon>
        <taxon>Rhodospirillales</taxon>
        <taxon>Dongiaceae</taxon>
        <taxon>Aliidongia</taxon>
    </lineage>
</organism>
<keyword evidence="9 13" id="KW-0418">Kinase</keyword>
<evidence type="ECO:0000313" key="15">
    <source>
        <dbReference type="Proteomes" id="UP000646365"/>
    </source>
</evidence>
<dbReference type="InterPro" id="IPR003758">
    <property type="entry name" value="LpxK"/>
</dbReference>
<name>A0A8J3E1X6_9PROT</name>
<keyword evidence="11 13" id="KW-0443">Lipid metabolism</keyword>
<evidence type="ECO:0000256" key="8">
    <source>
        <dbReference type="ARBA" id="ARBA00022741"/>
    </source>
</evidence>
<comment type="pathway">
    <text evidence="2 13">Glycolipid biosynthesis; lipid IV(A) biosynthesis; lipid IV(A) from (3R)-3-hydroxytetradecanoyl-[acyl-carrier-protein] and UDP-N-acetyl-alpha-D-glucosamine: step 6/6.</text>
</comment>
<feature type="binding site" evidence="13">
    <location>
        <begin position="51"/>
        <end position="58"/>
    </location>
    <ligand>
        <name>ATP</name>
        <dbReference type="ChEBI" id="CHEBI:30616"/>
    </ligand>
</feature>
<evidence type="ECO:0000256" key="2">
    <source>
        <dbReference type="ARBA" id="ARBA00004870"/>
    </source>
</evidence>
<proteinExistence type="inferred from homology"/>
<keyword evidence="5 13" id="KW-0444">Lipid biosynthesis</keyword>
<evidence type="ECO:0000256" key="4">
    <source>
        <dbReference type="ARBA" id="ARBA00016436"/>
    </source>
</evidence>
<gene>
    <name evidence="13 14" type="primary">lpxK</name>
    <name evidence="14" type="ORF">GCM10011611_22350</name>
</gene>
<comment type="catalytic activity">
    <reaction evidence="13">
        <text>a lipid A disaccharide + ATP = a lipid IVA + ADP + H(+)</text>
        <dbReference type="Rhea" id="RHEA:67840"/>
        <dbReference type="ChEBI" id="CHEBI:15378"/>
        <dbReference type="ChEBI" id="CHEBI:30616"/>
        <dbReference type="ChEBI" id="CHEBI:176343"/>
        <dbReference type="ChEBI" id="CHEBI:176425"/>
        <dbReference type="ChEBI" id="CHEBI:456216"/>
        <dbReference type="EC" id="2.7.1.130"/>
    </reaction>
</comment>
<evidence type="ECO:0000256" key="11">
    <source>
        <dbReference type="ARBA" id="ARBA00023098"/>
    </source>
</evidence>
<dbReference type="HAMAP" id="MF_00409">
    <property type="entry name" value="LpxK"/>
    <property type="match status" value="1"/>
</dbReference>
<reference evidence="14" key="2">
    <citation type="submission" date="2020-09" db="EMBL/GenBank/DDBJ databases">
        <authorList>
            <person name="Sun Q."/>
            <person name="Zhou Y."/>
        </authorList>
    </citation>
    <scope>NUCLEOTIDE SEQUENCE</scope>
    <source>
        <strain evidence="14">CGMCC 1.15725</strain>
    </source>
</reference>
<keyword evidence="7 13" id="KW-0808">Transferase</keyword>
<dbReference type="PANTHER" id="PTHR42724:SF1">
    <property type="entry name" value="TETRAACYLDISACCHARIDE 4'-KINASE, MITOCHONDRIAL-RELATED"/>
    <property type="match status" value="1"/>
</dbReference>